<evidence type="ECO:0000256" key="1">
    <source>
        <dbReference type="ARBA" id="ARBA00008061"/>
    </source>
</evidence>
<dbReference type="Gene3D" id="2.60.40.1180">
    <property type="entry name" value="Golgi alpha-mannosidase II"/>
    <property type="match status" value="1"/>
</dbReference>
<dbReference type="Pfam" id="PF00128">
    <property type="entry name" value="Alpha-amylase"/>
    <property type="match status" value="1"/>
</dbReference>
<dbReference type="SUPFAM" id="SSF81296">
    <property type="entry name" value="E set domains"/>
    <property type="match status" value="1"/>
</dbReference>
<reference evidence="4" key="1">
    <citation type="journal article" date="2019" name="Int. J. Syst. Evol. Microbiol.">
        <title>The Global Catalogue of Microorganisms (GCM) 10K type strain sequencing project: providing services to taxonomists for standard genome sequencing and annotation.</title>
        <authorList>
            <consortium name="The Broad Institute Genomics Platform"/>
            <consortium name="The Broad Institute Genome Sequencing Center for Infectious Disease"/>
            <person name="Wu L."/>
            <person name="Ma J."/>
        </authorList>
    </citation>
    <scope>NUCLEOTIDE SEQUENCE [LARGE SCALE GENOMIC DNA]</scope>
    <source>
        <strain evidence="4">JCM 17452</strain>
    </source>
</reference>
<dbReference type="Gene3D" id="2.60.40.10">
    <property type="entry name" value="Immunoglobulins"/>
    <property type="match status" value="1"/>
</dbReference>
<gene>
    <name evidence="3" type="primary">pulA</name>
    <name evidence="3" type="ORF">GCM10022257_15350</name>
</gene>
<accession>A0ABP8EBB1</accession>
<dbReference type="InterPro" id="IPR014756">
    <property type="entry name" value="Ig_E-set"/>
</dbReference>
<comment type="similarity">
    <text evidence="1">Belongs to the glycosyl hydrolase 13 family.</text>
</comment>
<dbReference type="PANTHER" id="PTHR43002">
    <property type="entry name" value="GLYCOGEN DEBRANCHING ENZYME"/>
    <property type="match status" value="1"/>
</dbReference>
<evidence type="ECO:0000259" key="2">
    <source>
        <dbReference type="SMART" id="SM00642"/>
    </source>
</evidence>
<dbReference type="Pfam" id="PF21653">
    <property type="entry name" value="pulA_all-beta"/>
    <property type="match status" value="1"/>
</dbReference>
<dbReference type="NCBIfam" id="TIGR02104">
    <property type="entry name" value="pulA_typeI"/>
    <property type="match status" value="1"/>
</dbReference>
<dbReference type="SMART" id="SM00642">
    <property type="entry name" value="Aamy"/>
    <property type="match status" value="1"/>
</dbReference>
<organism evidence="3 4">
    <name type="scientific">Hyunsoonleella aestuarii</name>
    <dbReference type="NCBI Taxonomy" id="912802"/>
    <lineage>
        <taxon>Bacteria</taxon>
        <taxon>Pseudomonadati</taxon>
        <taxon>Bacteroidota</taxon>
        <taxon>Flavobacteriia</taxon>
        <taxon>Flavobacteriales</taxon>
        <taxon>Flavobacteriaceae</taxon>
    </lineage>
</organism>
<keyword evidence="4" id="KW-1185">Reference proteome</keyword>
<dbReference type="InterPro" id="IPR011840">
    <property type="entry name" value="PulA_typeI"/>
</dbReference>
<dbReference type="InterPro" id="IPR013783">
    <property type="entry name" value="Ig-like_fold"/>
</dbReference>
<proteinExistence type="inferred from homology"/>
<name>A0ABP8EBB1_9FLAO</name>
<dbReference type="EMBL" id="BAABAV010000001">
    <property type="protein sequence ID" value="GAA4269434.1"/>
    <property type="molecule type" value="Genomic_DNA"/>
</dbReference>
<evidence type="ECO:0000313" key="3">
    <source>
        <dbReference type="EMBL" id="GAA4269434.1"/>
    </source>
</evidence>
<protein>
    <submittedName>
        <fullName evidence="3">Type I pullulanase</fullName>
    </submittedName>
</protein>
<sequence>MLLQSCKEKPSYKSFSEFTQPTKSDLWLNYNEGLCEFKIWSPTATNVRLHLYKNGDGNNHINTYDLNSTSDGIWTIKINSNLKGLYYTYQTKINYEWQEETPGIYARAVGVNGKRAMVLDLESTNPMDWKNDTGPDLKSPNEAIIYEMHIRDFSIHETSGIRNKGKFLGVVEKGTKTSDGLKTGLDHLKELGITHVHLLPSFDYFTVDESNLDREQYNWGYDPLNYNVPEGSYSTNPYDAALRIKEFKQMVKSLHDNGIGVIMDVVYNHTGKTQNSNFNLEVPDYYYRQWDDGSYSDASACGNEVASERAMVRKFIVESVSYWAKEYHMDGFRFDLMGIHDIETMNAISESLYKINPNILLYGEGWLASNSPLPKKQRATKANVSKISKIAAFSDELRDGLKGSVFEKESQGFVSGAKNEETSIQFGIVGAIKHPQIAFTKVNYSNKAWAKEPWQSVSYVSCHDNHTAFDKLKLSNPNTSKKDIIAMQKLANAIVLTSQGISFLHSGSDFLRTKNGIENSYKSPDSINQIDWNRKSEYLDVFNYYKNLITLRKLHPAFRMTNAEDVINNLHFEKIANGIISYTLNNNANEDTWKRILVVYNANPDPILYQLEDSWNLVLEGDAFDFQGEKVINDTIKVPPISTLIAFQK</sequence>
<comment type="caution">
    <text evidence="3">The sequence shown here is derived from an EMBL/GenBank/DDBJ whole genome shotgun (WGS) entry which is preliminary data.</text>
</comment>
<feature type="domain" description="Glycosyl hydrolase family 13 catalytic" evidence="2">
    <location>
        <begin position="147"/>
        <end position="552"/>
    </location>
</feature>
<dbReference type="Pfam" id="PF02922">
    <property type="entry name" value="CBM_48"/>
    <property type="match status" value="1"/>
</dbReference>
<evidence type="ECO:0000313" key="4">
    <source>
        <dbReference type="Proteomes" id="UP001500027"/>
    </source>
</evidence>
<dbReference type="SUPFAM" id="SSF51445">
    <property type="entry name" value="(Trans)glycosidases"/>
    <property type="match status" value="1"/>
</dbReference>
<dbReference type="InterPro" id="IPR004193">
    <property type="entry name" value="Glyco_hydro_13_N"/>
</dbReference>
<dbReference type="Gene3D" id="3.20.20.80">
    <property type="entry name" value="Glycosidases"/>
    <property type="match status" value="1"/>
</dbReference>
<dbReference type="Proteomes" id="UP001500027">
    <property type="component" value="Unassembled WGS sequence"/>
</dbReference>
<dbReference type="InterPro" id="IPR006047">
    <property type="entry name" value="GH13_cat_dom"/>
</dbReference>
<dbReference type="CDD" id="cd11341">
    <property type="entry name" value="AmyAc_Pullulanase_LD-like"/>
    <property type="match status" value="1"/>
</dbReference>
<dbReference type="InterPro" id="IPR049117">
    <property type="entry name" value="pulA_all-beta"/>
</dbReference>
<dbReference type="InterPro" id="IPR017853">
    <property type="entry name" value="GH"/>
</dbReference>
<dbReference type="CDD" id="cd02860">
    <property type="entry name" value="E_set_Pullulanase"/>
    <property type="match status" value="1"/>
</dbReference>
<dbReference type="InterPro" id="IPR013780">
    <property type="entry name" value="Glyco_hydro_b"/>
</dbReference>